<dbReference type="PANTHER" id="PTHR38764:SF1">
    <property type="entry name" value="ACYL CARRIER PROTEIN PHOSPHODIESTERASE"/>
    <property type="match status" value="1"/>
</dbReference>
<keyword evidence="2" id="KW-0378">Hydrolase</keyword>
<evidence type="ECO:0000256" key="2">
    <source>
        <dbReference type="ARBA" id="ARBA00022801"/>
    </source>
</evidence>
<protein>
    <submittedName>
        <fullName evidence="4">DUF479 domain-containing protein</fullName>
    </submittedName>
</protein>
<evidence type="ECO:0000313" key="5">
    <source>
        <dbReference type="Proteomes" id="UP000441754"/>
    </source>
</evidence>
<dbReference type="PANTHER" id="PTHR38764">
    <property type="entry name" value="ACYL CARRIER PROTEIN PHOSPHODIESTERASE"/>
    <property type="match status" value="1"/>
</dbReference>
<accession>A0A7K0ELJ2</accession>
<dbReference type="GO" id="GO:0008770">
    <property type="term" value="F:[acyl-carrier-protein] phosphodiesterase activity"/>
    <property type="evidence" value="ECO:0007669"/>
    <property type="project" value="InterPro"/>
</dbReference>
<dbReference type="GO" id="GO:0006633">
    <property type="term" value="P:fatty acid biosynthetic process"/>
    <property type="evidence" value="ECO:0007669"/>
    <property type="project" value="InterPro"/>
</dbReference>
<keyword evidence="3" id="KW-0443">Lipid metabolism</keyword>
<sequence length="205" mass="23803">MNILAHAYLSGTDEGLIIGNFIADFIKGNPAHPRHGLSAEVQFGISLHRQIDQFTDHHPLIEEMRIVVRPRCHKYAGPAIDVFLDHFLATRFYEIAHQPLSEFVGGFYEFLRNHRDQLPDPAWRMAGYMMQNDWLMNYRFLEGIDRSLKGLSRRTAFPSNLDTAVNDLKENYTTFGGYFDRFFPDLQQHVRDFLTENCPDVTHSI</sequence>
<dbReference type="PIRSF" id="PIRSF011489">
    <property type="entry name" value="DUF479"/>
    <property type="match status" value="1"/>
</dbReference>
<evidence type="ECO:0000313" key="4">
    <source>
        <dbReference type="EMBL" id="MRS62679.1"/>
    </source>
</evidence>
<evidence type="ECO:0000256" key="1">
    <source>
        <dbReference type="ARBA" id="ARBA00022516"/>
    </source>
</evidence>
<dbReference type="RefSeq" id="WP_154176055.1">
    <property type="nucleotide sequence ID" value="NZ_WJXZ01000009.1"/>
</dbReference>
<dbReference type="OrthoDB" id="8442777at2"/>
<dbReference type="Pfam" id="PF04336">
    <property type="entry name" value="ACP_PD"/>
    <property type="match status" value="1"/>
</dbReference>
<organism evidence="4 5">
    <name type="scientific">Larkinella terrae</name>
    <dbReference type="NCBI Taxonomy" id="2025311"/>
    <lineage>
        <taxon>Bacteria</taxon>
        <taxon>Pseudomonadati</taxon>
        <taxon>Bacteroidota</taxon>
        <taxon>Cytophagia</taxon>
        <taxon>Cytophagales</taxon>
        <taxon>Spirosomataceae</taxon>
        <taxon>Larkinella</taxon>
    </lineage>
</organism>
<keyword evidence="5" id="KW-1185">Reference proteome</keyword>
<comment type="caution">
    <text evidence="4">The sequence shown here is derived from an EMBL/GenBank/DDBJ whole genome shotgun (WGS) entry which is preliminary data.</text>
</comment>
<reference evidence="4 5" key="1">
    <citation type="journal article" date="2018" name="Antonie Van Leeuwenhoek">
        <title>Larkinella terrae sp. nov., isolated from soil on Jeju Island, South Korea.</title>
        <authorList>
            <person name="Ten L.N."/>
            <person name="Jeon J."/>
            <person name="Park S.J."/>
            <person name="Park S."/>
            <person name="Lee S.Y."/>
            <person name="Kim M.K."/>
            <person name="Jung H.Y."/>
        </authorList>
    </citation>
    <scope>NUCLEOTIDE SEQUENCE [LARGE SCALE GENOMIC DNA]</scope>
    <source>
        <strain evidence="4 5">KCTC 52001</strain>
    </source>
</reference>
<dbReference type="InterPro" id="IPR007431">
    <property type="entry name" value="ACP_PD"/>
</dbReference>
<proteinExistence type="predicted"/>
<dbReference type="AlphaFoldDB" id="A0A7K0ELJ2"/>
<dbReference type="EMBL" id="WJXZ01000009">
    <property type="protein sequence ID" value="MRS62679.1"/>
    <property type="molecule type" value="Genomic_DNA"/>
</dbReference>
<dbReference type="Proteomes" id="UP000441754">
    <property type="component" value="Unassembled WGS sequence"/>
</dbReference>
<name>A0A7K0ELJ2_9BACT</name>
<keyword evidence="1" id="KW-0444">Lipid biosynthesis</keyword>
<gene>
    <name evidence="4" type="ORF">GJJ30_15365</name>
</gene>
<evidence type="ECO:0000256" key="3">
    <source>
        <dbReference type="ARBA" id="ARBA00023098"/>
    </source>
</evidence>